<dbReference type="Gene3D" id="3.90.1530.30">
    <property type="match status" value="1"/>
</dbReference>
<evidence type="ECO:0000256" key="1">
    <source>
        <dbReference type="ARBA" id="ARBA00004453"/>
    </source>
</evidence>
<evidence type="ECO:0000256" key="4">
    <source>
        <dbReference type="ARBA" id="ARBA00023125"/>
    </source>
</evidence>
<dbReference type="GO" id="GO:0009295">
    <property type="term" value="C:nucleoid"/>
    <property type="evidence" value="ECO:0007669"/>
    <property type="project" value="UniProtKB-SubCell"/>
</dbReference>
<dbReference type="Proteomes" id="UP000175744">
    <property type="component" value="Unassembled WGS sequence"/>
</dbReference>
<dbReference type="InterPro" id="IPR041468">
    <property type="entry name" value="HTH_ParB/Spo0J"/>
</dbReference>
<evidence type="ECO:0000313" key="6">
    <source>
        <dbReference type="EMBL" id="OFI05390.1"/>
    </source>
</evidence>
<dbReference type="PANTHER" id="PTHR33375">
    <property type="entry name" value="CHROMOSOME-PARTITIONING PROTEIN PARB-RELATED"/>
    <property type="match status" value="1"/>
</dbReference>
<gene>
    <name evidence="6" type="primary">parB</name>
    <name evidence="6" type="ORF">CLOACE_17670</name>
</gene>
<dbReference type="CDD" id="cd16393">
    <property type="entry name" value="SPO0J_N"/>
    <property type="match status" value="1"/>
</dbReference>
<dbReference type="STRING" id="1121290.CLAOCE_17670"/>
<dbReference type="FunFam" id="3.90.1530.30:FF:000001">
    <property type="entry name" value="Chromosome partitioning protein ParB"/>
    <property type="match status" value="1"/>
</dbReference>
<dbReference type="Pfam" id="PF23552">
    <property type="entry name" value="ParB_C"/>
    <property type="match status" value="1"/>
</dbReference>
<keyword evidence="3" id="KW-0159">Chromosome partition</keyword>
<dbReference type="InterPro" id="IPR003115">
    <property type="entry name" value="ParB_N"/>
</dbReference>
<comment type="subcellular location">
    <subcellularLocation>
        <location evidence="1">Cytoplasm</location>
        <location evidence="1">Nucleoid</location>
    </subcellularLocation>
</comment>
<evidence type="ECO:0000256" key="2">
    <source>
        <dbReference type="ARBA" id="ARBA00006295"/>
    </source>
</evidence>
<accession>A0A1E8EXW8</accession>
<organism evidence="6 7">
    <name type="scientific">Clostridium acetireducens DSM 10703</name>
    <dbReference type="NCBI Taxonomy" id="1121290"/>
    <lineage>
        <taxon>Bacteria</taxon>
        <taxon>Bacillati</taxon>
        <taxon>Bacillota</taxon>
        <taxon>Clostridia</taxon>
        <taxon>Eubacteriales</taxon>
        <taxon>Clostridiaceae</taxon>
        <taxon>Clostridium</taxon>
    </lineage>
</organism>
<evidence type="ECO:0000259" key="5">
    <source>
        <dbReference type="SMART" id="SM00470"/>
    </source>
</evidence>
<dbReference type="InterPro" id="IPR057240">
    <property type="entry name" value="ParB_dimer_C"/>
</dbReference>
<dbReference type="Gene3D" id="1.10.10.2830">
    <property type="match status" value="1"/>
</dbReference>
<keyword evidence="4" id="KW-0238">DNA-binding</keyword>
<comment type="similarity">
    <text evidence="2">Belongs to the ParB family.</text>
</comment>
<comment type="caution">
    <text evidence="6">The sequence shown here is derived from an EMBL/GenBank/DDBJ whole genome shotgun (WGS) entry which is preliminary data.</text>
</comment>
<reference evidence="6 7" key="1">
    <citation type="submission" date="2016-06" db="EMBL/GenBank/DDBJ databases">
        <title>Genome sequence of Clostridium acetireducens DSM 10703.</title>
        <authorList>
            <person name="Poehlein A."/>
            <person name="Fluechter S."/>
            <person name="Duerre P."/>
            <person name="Daniel R."/>
        </authorList>
    </citation>
    <scope>NUCLEOTIDE SEQUENCE [LARGE SCALE GENOMIC DNA]</scope>
    <source>
        <strain evidence="6 7">DSM 10703</strain>
    </source>
</reference>
<dbReference type="InterPro" id="IPR036086">
    <property type="entry name" value="ParB/Sulfiredoxin_sf"/>
</dbReference>
<dbReference type="FunFam" id="1.10.10.2830:FF:000001">
    <property type="entry name" value="Chromosome partitioning protein ParB"/>
    <property type="match status" value="1"/>
</dbReference>
<dbReference type="AlphaFoldDB" id="A0A1E8EXW8"/>
<dbReference type="Pfam" id="PF02195">
    <property type="entry name" value="ParB_N"/>
    <property type="match status" value="1"/>
</dbReference>
<feature type="domain" description="ParB-like N-terminal" evidence="5">
    <location>
        <begin position="33"/>
        <end position="124"/>
    </location>
</feature>
<dbReference type="SUPFAM" id="SSF110849">
    <property type="entry name" value="ParB/Sulfiredoxin"/>
    <property type="match status" value="1"/>
</dbReference>
<dbReference type="EMBL" id="LZFO01000028">
    <property type="protein sequence ID" value="OFI05390.1"/>
    <property type="molecule type" value="Genomic_DNA"/>
</dbReference>
<keyword evidence="7" id="KW-1185">Reference proteome</keyword>
<dbReference type="InterPro" id="IPR050336">
    <property type="entry name" value="Chromosome_partition/occlusion"/>
</dbReference>
<dbReference type="SUPFAM" id="SSF109709">
    <property type="entry name" value="KorB DNA-binding domain-like"/>
    <property type="match status" value="1"/>
</dbReference>
<dbReference type="NCBIfam" id="TIGR00180">
    <property type="entry name" value="parB_part"/>
    <property type="match status" value="1"/>
</dbReference>
<dbReference type="GO" id="GO:0007059">
    <property type="term" value="P:chromosome segregation"/>
    <property type="evidence" value="ECO:0007669"/>
    <property type="project" value="UniProtKB-KW"/>
</dbReference>
<dbReference type="PATRIC" id="fig|1121290.3.peg.1758"/>
<protein>
    <submittedName>
        <fullName evidence="6">Putative chromosome-partitioning protein ParB</fullName>
    </submittedName>
</protein>
<dbReference type="GO" id="GO:0045881">
    <property type="term" value="P:positive regulation of sporulation resulting in formation of a cellular spore"/>
    <property type="evidence" value="ECO:0007669"/>
    <property type="project" value="TreeGrafter"/>
</dbReference>
<dbReference type="RefSeq" id="WP_242866442.1">
    <property type="nucleotide sequence ID" value="NZ_LZFO01000028.1"/>
</dbReference>
<dbReference type="PANTHER" id="PTHR33375:SF1">
    <property type="entry name" value="CHROMOSOME-PARTITIONING PROTEIN PARB-RELATED"/>
    <property type="match status" value="1"/>
</dbReference>
<dbReference type="GO" id="GO:0005694">
    <property type="term" value="C:chromosome"/>
    <property type="evidence" value="ECO:0007669"/>
    <property type="project" value="TreeGrafter"/>
</dbReference>
<evidence type="ECO:0000256" key="3">
    <source>
        <dbReference type="ARBA" id="ARBA00022829"/>
    </source>
</evidence>
<evidence type="ECO:0000313" key="7">
    <source>
        <dbReference type="Proteomes" id="UP000175744"/>
    </source>
</evidence>
<dbReference type="SMART" id="SM00470">
    <property type="entry name" value="ParB"/>
    <property type="match status" value="1"/>
</dbReference>
<dbReference type="InterPro" id="IPR004437">
    <property type="entry name" value="ParB/RepB/Spo0J"/>
</dbReference>
<sequence length="289" mass="33475">MSKKKYGLGKGLSALIPDSNMINEEYSEEKNVYNISVDLISANEDQPRKIFNKEKILELSQSIKEHGVIQPLVLNKNKKNKTYTIIAGERRWRAAKLAGIKEIPAIIMDLSDREIVEVSLIENIQREDLNPIEEASAYKKLIEDFNLTQDILAQKISKSRTSITNKIRLLKLDEKLQNYLMEGSITEGHARALLSIEDKKLQCEICKLIIEKSLSVRDTEKLIKNLYKKSNKNDRITEDNIFYNEIKNKLENLLGTKVFLKDKKNKGKIEIEYYSQEDLQRILDILNIY</sequence>
<proteinExistence type="inferred from homology"/>
<dbReference type="GO" id="GO:0003677">
    <property type="term" value="F:DNA binding"/>
    <property type="evidence" value="ECO:0007669"/>
    <property type="project" value="UniProtKB-KW"/>
</dbReference>
<name>A0A1E8EXW8_9CLOT</name>
<dbReference type="Pfam" id="PF17762">
    <property type="entry name" value="HTH_ParB"/>
    <property type="match status" value="1"/>
</dbReference>